<reference evidence="2" key="1">
    <citation type="journal article" date="2019" name="Int. J. Syst. Evol. Microbiol.">
        <title>The Global Catalogue of Microorganisms (GCM) 10K type strain sequencing project: providing services to taxonomists for standard genome sequencing and annotation.</title>
        <authorList>
            <consortium name="The Broad Institute Genomics Platform"/>
            <consortium name="The Broad Institute Genome Sequencing Center for Infectious Disease"/>
            <person name="Wu L."/>
            <person name="Ma J."/>
        </authorList>
    </citation>
    <scope>NUCLEOTIDE SEQUENCE [LARGE SCALE GENOMIC DNA]</scope>
    <source>
        <strain evidence="2">JCM 4147</strain>
    </source>
</reference>
<evidence type="ECO:0000313" key="2">
    <source>
        <dbReference type="Proteomes" id="UP001596200"/>
    </source>
</evidence>
<proteinExistence type="predicted"/>
<name>A0ABW1GPL6_9ACTN</name>
<dbReference type="SUPFAM" id="SSF48452">
    <property type="entry name" value="TPR-like"/>
    <property type="match status" value="2"/>
</dbReference>
<gene>
    <name evidence="1" type="ORF">ACFP1B_18675</name>
</gene>
<dbReference type="Pfam" id="PF07721">
    <property type="entry name" value="TPR_4"/>
    <property type="match status" value="3"/>
</dbReference>
<dbReference type="Pfam" id="PF13374">
    <property type="entry name" value="TPR_10"/>
    <property type="match status" value="1"/>
</dbReference>
<dbReference type="Gene3D" id="1.25.40.10">
    <property type="entry name" value="Tetratricopeptide repeat domain"/>
    <property type="match status" value="1"/>
</dbReference>
<sequence length="270" mass="28833">MKLFRSRARRTKSSPVSRARALYESGRYAEAEAGASAVVRSRPRDDMDVSLALTIAALSIGAQGRHAEALAAYDEALPVFGRIFGPDHWQTLKLRSDRAQQLAALGRHAECEAEGAAVVRAAACGTGPEMRLVAAAASNGVVFALNAQGRHVEAEALAREALSPLGEPDRLRLVLRLGLARSLNGQARYEEALAEGAGADELHRGLPPEQRGQETGAVELVMATSLLELGRDAEARVRAATAHDACLASFGPDHRRTIEARELLDRFDGA</sequence>
<keyword evidence="2" id="KW-1185">Reference proteome</keyword>
<dbReference type="InterPro" id="IPR011990">
    <property type="entry name" value="TPR-like_helical_dom_sf"/>
</dbReference>
<evidence type="ECO:0000313" key="1">
    <source>
        <dbReference type="EMBL" id="MFC5915424.1"/>
    </source>
</evidence>
<accession>A0ABW1GPL6</accession>
<dbReference type="RefSeq" id="WP_344510961.1">
    <property type="nucleotide sequence ID" value="NZ_BAAATU010000019.1"/>
</dbReference>
<dbReference type="EMBL" id="JBHSPU010000016">
    <property type="protein sequence ID" value="MFC5915424.1"/>
    <property type="molecule type" value="Genomic_DNA"/>
</dbReference>
<dbReference type="InterPro" id="IPR011717">
    <property type="entry name" value="TPR-4"/>
</dbReference>
<dbReference type="Proteomes" id="UP001596200">
    <property type="component" value="Unassembled WGS sequence"/>
</dbReference>
<organism evidence="1 2">
    <name type="scientific">Streptomyces pulveraceus</name>
    <dbReference type="NCBI Taxonomy" id="68258"/>
    <lineage>
        <taxon>Bacteria</taxon>
        <taxon>Bacillati</taxon>
        <taxon>Actinomycetota</taxon>
        <taxon>Actinomycetes</taxon>
        <taxon>Kitasatosporales</taxon>
        <taxon>Streptomycetaceae</taxon>
        <taxon>Streptomyces</taxon>
    </lineage>
</organism>
<protein>
    <submittedName>
        <fullName evidence="1">Tetratricopeptide repeat protein</fullName>
    </submittedName>
</protein>
<comment type="caution">
    <text evidence="1">The sequence shown here is derived from an EMBL/GenBank/DDBJ whole genome shotgun (WGS) entry which is preliminary data.</text>
</comment>